<evidence type="ECO:0000313" key="1">
    <source>
        <dbReference type="EMBL" id="KAI3714230.1"/>
    </source>
</evidence>
<keyword evidence="2" id="KW-1185">Reference proteome</keyword>
<reference evidence="2" key="1">
    <citation type="journal article" date="2022" name="Mol. Ecol. Resour.">
        <title>The genomes of chicory, endive, great burdock and yacon provide insights into Asteraceae palaeo-polyploidization history and plant inulin production.</title>
        <authorList>
            <person name="Fan W."/>
            <person name="Wang S."/>
            <person name="Wang H."/>
            <person name="Wang A."/>
            <person name="Jiang F."/>
            <person name="Liu H."/>
            <person name="Zhao H."/>
            <person name="Xu D."/>
            <person name="Zhang Y."/>
        </authorList>
    </citation>
    <scope>NUCLEOTIDE SEQUENCE [LARGE SCALE GENOMIC DNA]</scope>
    <source>
        <strain evidence="2">cv. Yunnan</strain>
    </source>
</reference>
<reference evidence="1 2" key="2">
    <citation type="journal article" date="2022" name="Mol. Ecol. Resour.">
        <title>The genomes of chicory, endive, great burdock and yacon provide insights into Asteraceae paleo-polyploidization history and plant inulin production.</title>
        <authorList>
            <person name="Fan W."/>
            <person name="Wang S."/>
            <person name="Wang H."/>
            <person name="Wang A."/>
            <person name="Jiang F."/>
            <person name="Liu H."/>
            <person name="Zhao H."/>
            <person name="Xu D."/>
            <person name="Zhang Y."/>
        </authorList>
    </citation>
    <scope>NUCLEOTIDE SEQUENCE [LARGE SCALE GENOMIC DNA]</scope>
    <source>
        <strain evidence="2">cv. Yunnan</strain>
        <tissue evidence="1">Leaves</tissue>
    </source>
</reference>
<sequence length="112" mass="12929">MTAISVKKVMSSFGVVSMDLDGGSQLWPVKGTLVSTVMVVVSSVEKGRRWRIEEEEEAVERGLRRPELRRARAMVFGCWRDRNVRFGEGLEKNRKEQNDKSKAPWKRILYSE</sequence>
<gene>
    <name evidence="1" type="ORF">L1987_72827</name>
</gene>
<dbReference type="EMBL" id="CM042041">
    <property type="protein sequence ID" value="KAI3714230.1"/>
    <property type="molecule type" value="Genomic_DNA"/>
</dbReference>
<proteinExistence type="predicted"/>
<protein>
    <submittedName>
        <fullName evidence="1">Uncharacterized protein</fullName>
    </submittedName>
</protein>
<evidence type="ECO:0000313" key="2">
    <source>
        <dbReference type="Proteomes" id="UP001056120"/>
    </source>
</evidence>
<comment type="caution">
    <text evidence="1">The sequence shown here is derived from an EMBL/GenBank/DDBJ whole genome shotgun (WGS) entry which is preliminary data.</text>
</comment>
<name>A0ACB9AWA4_9ASTR</name>
<dbReference type="Proteomes" id="UP001056120">
    <property type="component" value="Linkage Group LG24"/>
</dbReference>
<organism evidence="1 2">
    <name type="scientific">Smallanthus sonchifolius</name>
    <dbReference type="NCBI Taxonomy" id="185202"/>
    <lineage>
        <taxon>Eukaryota</taxon>
        <taxon>Viridiplantae</taxon>
        <taxon>Streptophyta</taxon>
        <taxon>Embryophyta</taxon>
        <taxon>Tracheophyta</taxon>
        <taxon>Spermatophyta</taxon>
        <taxon>Magnoliopsida</taxon>
        <taxon>eudicotyledons</taxon>
        <taxon>Gunneridae</taxon>
        <taxon>Pentapetalae</taxon>
        <taxon>asterids</taxon>
        <taxon>campanulids</taxon>
        <taxon>Asterales</taxon>
        <taxon>Asteraceae</taxon>
        <taxon>Asteroideae</taxon>
        <taxon>Heliantheae alliance</taxon>
        <taxon>Millerieae</taxon>
        <taxon>Smallanthus</taxon>
    </lineage>
</organism>
<accession>A0ACB9AWA4</accession>